<dbReference type="OMA" id="WYPRDER"/>
<accession>A0A0D2L5L7</accession>
<evidence type="ECO:0000313" key="2">
    <source>
        <dbReference type="Proteomes" id="UP000054270"/>
    </source>
</evidence>
<protein>
    <recommendedName>
        <fullName evidence="3">F-box domain-containing protein</fullName>
    </recommendedName>
</protein>
<gene>
    <name evidence="1" type="ORF">HYPSUDRAFT_215971</name>
</gene>
<evidence type="ECO:0008006" key="3">
    <source>
        <dbReference type="Google" id="ProtNLM"/>
    </source>
</evidence>
<dbReference type="Proteomes" id="UP000054270">
    <property type="component" value="Unassembled WGS sequence"/>
</dbReference>
<dbReference type="InterPro" id="IPR032675">
    <property type="entry name" value="LRR_dom_sf"/>
</dbReference>
<dbReference type="InterPro" id="IPR036047">
    <property type="entry name" value="F-box-like_dom_sf"/>
</dbReference>
<reference evidence="2" key="1">
    <citation type="submission" date="2014-04" db="EMBL/GenBank/DDBJ databases">
        <title>Evolutionary Origins and Diversification of the Mycorrhizal Mutualists.</title>
        <authorList>
            <consortium name="DOE Joint Genome Institute"/>
            <consortium name="Mycorrhizal Genomics Consortium"/>
            <person name="Kohler A."/>
            <person name="Kuo A."/>
            <person name="Nagy L.G."/>
            <person name="Floudas D."/>
            <person name="Copeland A."/>
            <person name="Barry K.W."/>
            <person name="Cichocki N."/>
            <person name="Veneault-Fourrey C."/>
            <person name="LaButti K."/>
            <person name="Lindquist E.A."/>
            <person name="Lipzen A."/>
            <person name="Lundell T."/>
            <person name="Morin E."/>
            <person name="Murat C."/>
            <person name="Riley R."/>
            <person name="Ohm R."/>
            <person name="Sun H."/>
            <person name="Tunlid A."/>
            <person name="Henrissat B."/>
            <person name="Grigoriev I.V."/>
            <person name="Hibbett D.S."/>
            <person name="Martin F."/>
        </authorList>
    </citation>
    <scope>NUCLEOTIDE SEQUENCE [LARGE SCALE GENOMIC DNA]</scope>
    <source>
        <strain evidence="2">FD-334 SS-4</strain>
    </source>
</reference>
<dbReference type="STRING" id="945553.A0A0D2L5L7"/>
<dbReference type="SUPFAM" id="SSF81383">
    <property type="entry name" value="F-box domain"/>
    <property type="match status" value="1"/>
</dbReference>
<dbReference type="AlphaFoldDB" id="A0A0D2L5L7"/>
<dbReference type="EMBL" id="KN817552">
    <property type="protein sequence ID" value="KJA22167.1"/>
    <property type="molecule type" value="Genomic_DNA"/>
</dbReference>
<evidence type="ECO:0000313" key="1">
    <source>
        <dbReference type="EMBL" id="KJA22167.1"/>
    </source>
</evidence>
<dbReference type="Gene3D" id="3.80.10.10">
    <property type="entry name" value="Ribonuclease Inhibitor"/>
    <property type="match status" value="1"/>
</dbReference>
<proteinExistence type="predicted"/>
<sequence>MTSFDMPIDSSSLSYLNELPFDLKDNILDLIEEPRHLISMALTCKGWLSMIIPNHLEYRQLCVYWPGRQDFWAHLALRADLANNVRSLRLTTKEDPAFERLPKRLLQSGDTEEHPTAFGPDTVQMITEAILNLKSLKAFTWVGSQGHSMYTIPIFEALHECANLEELHMVQMFPRLESSRLYTSLLKHSNLKKLTLHGKVWSNFFEIYRTLVAFIDQSPELEELTISYNPMSTLFTSCALTHLTKLHLYAESSSAAAALSSDTTILDFIVSHPSIQDLKWYPRDERLEIPQGVLPNLRRLYTKDRIAKILLNDMSVAGSRKMEVISQISLGPNTVNLLQNMDGTNIQELHLWRFEDLEQIDGISGLFPNIKTIDIPNIIQAGRNTVDDCIETLSRFPLLERFLDSSLWLAMHTMPQDFKQDTINRLGAACPNLRSLGHWKVTNRKPWEIVLRREGGEVKCIERLDPDDIHLYK</sequence>
<organism evidence="1 2">
    <name type="scientific">Hypholoma sublateritium (strain FD-334 SS-4)</name>
    <dbReference type="NCBI Taxonomy" id="945553"/>
    <lineage>
        <taxon>Eukaryota</taxon>
        <taxon>Fungi</taxon>
        <taxon>Dikarya</taxon>
        <taxon>Basidiomycota</taxon>
        <taxon>Agaricomycotina</taxon>
        <taxon>Agaricomycetes</taxon>
        <taxon>Agaricomycetidae</taxon>
        <taxon>Agaricales</taxon>
        <taxon>Agaricineae</taxon>
        <taxon>Strophariaceae</taxon>
        <taxon>Hypholoma</taxon>
    </lineage>
</organism>
<dbReference type="OrthoDB" id="3270296at2759"/>
<keyword evidence="2" id="KW-1185">Reference proteome</keyword>
<name>A0A0D2L5L7_HYPSF</name>
<dbReference type="SUPFAM" id="SSF52047">
    <property type="entry name" value="RNI-like"/>
    <property type="match status" value="1"/>
</dbReference>